<gene>
    <name evidence="1" type="ORF">GPM918_LOCUS41271</name>
    <name evidence="2" type="ORF">SRO942_LOCUS42302</name>
</gene>
<dbReference type="EMBL" id="CAJOBC010098144">
    <property type="protein sequence ID" value="CAF4452201.1"/>
    <property type="molecule type" value="Genomic_DNA"/>
</dbReference>
<dbReference type="Proteomes" id="UP000663829">
    <property type="component" value="Unassembled WGS sequence"/>
</dbReference>
<protein>
    <recommendedName>
        <fullName evidence="4">CMP/dCMP-type deaminase domain-containing protein</fullName>
    </recommendedName>
</protein>
<dbReference type="AlphaFoldDB" id="A0A815ZJW8"/>
<dbReference type="InterPro" id="IPR016193">
    <property type="entry name" value="Cytidine_deaminase-like"/>
</dbReference>
<dbReference type="Proteomes" id="UP000681722">
    <property type="component" value="Unassembled WGS sequence"/>
</dbReference>
<evidence type="ECO:0000313" key="2">
    <source>
        <dbReference type="EMBL" id="CAF4452201.1"/>
    </source>
</evidence>
<dbReference type="GO" id="GO:0003824">
    <property type="term" value="F:catalytic activity"/>
    <property type="evidence" value="ECO:0007669"/>
    <property type="project" value="InterPro"/>
</dbReference>
<comment type="caution">
    <text evidence="1">The sequence shown here is derived from an EMBL/GenBank/DDBJ whole genome shotgun (WGS) entry which is preliminary data.</text>
</comment>
<dbReference type="OrthoDB" id="408702at2759"/>
<evidence type="ECO:0008006" key="4">
    <source>
        <dbReference type="Google" id="ProtNLM"/>
    </source>
</evidence>
<feature type="non-terminal residue" evidence="1">
    <location>
        <position position="1"/>
    </location>
</feature>
<dbReference type="EMBL" id="CAJNOQ010032131">
    <property type="protein sequence ID" value="CAF1583755.1"/>
    <property type="molecule type" value="Genomic_DNA"/>
</dbReference>
<name>A0A815ZJW8_9BILA</name>
<sequence length="93" mass="10558">MGDHEMFVEKKVDENERKEHEEFLRLAIKIAEENVEQGLGGPFGAVICKDGKVIAKGSNKVVSIKHFHMTLQSRLCKTWLYISKRLDAMPDAS</sequence>
<dbReference type="Gene3D" id="3.40.140.10">
    <property type="entry name" value="Cytidine Deaminase, domain 2"/>
    <property type="match status" value="1"/>
</dbReference>
<dbReference type="SUPFAM" id="SSF53927">
    <property type="entry name" value="Cytidine deaminase-like"/>
    <property type="match status" value="1"/>
</dbReference>
<reference evidence="1" key="1">
    <citation type="submission" date="2021-02" db="EMBL/GenBank/DDBJ databases">
        <authorList>
            <person name="Nowell W R."/>
        </authorList>
    </citation>
    <scope>NUCLEOTIDE SEQUENCE</scope>
</reference>
<accession>A0A815ZJW8</accession>
<proteinExistence type="predicted"/>
<keyword evidence="3" id="KW-1185">Reference proteome</keyword>
<organism evidence="1 3">
    <name type="scientific">Didymodactylos carnosus</name>
    <dbReference type="NCBI Taxonomy" id="1234261"/>
    <lineage>
        <taxon>Eukaryota</taxon>
        <taxon>Metazoa</taxon>
        <taxon>Spiralia</taxon>
        <taxon>Gnathifera</taxon>
        <taxon>Rotifera</taxon>
        <taxon>Eurotatoria</taxon>
        <taxon>Bdelloidea</taxon>
        <taxon>Philodinida</taxon>
        <taxon>Philodinidae</taxon>
        <taxon>Didymodactylos</taxon>
    </lineage>
</organism>
<evidence type="ECO:0000313" key="3">
    <source>
        <dbReference type="Proteomes" id="UP000663829"/>
    </source>
</evidence>
<evidence type="ECO:0000313" key="1">
    <source>
        <dbReference type="EMBL" id="CAF1583755.1"/>
    </source>
</evidence>